<protein>
    <submittedName>
        <fullName evidence="2">Uncharacterized protein</fullName>
    </submittedName>
</protein>
<dbReference type="STRING" id="112901.SAMN04488500_11433"/>
<reference evidence="2 3" key="1">
    <citation type="submission" date="2017-04" db="EMBL/GenBank/DDBJ databases">
        <authorList>
            <person name="Afonso C.L."/>
            <person name="Miller P.J."/>
            <person name="Scott M.A."/>
            <person name="Spackman E."/>
            <person name="Goraichik I."/>
            <person name="Dimitrov K.M."/>
            <person name="Suarez D.L."/>
            <person name="Swayne D.E."/>
        </authorList>
    </citation>
    <scope>NUCLEOTIDE SEQUENCE [LARGE SCALE GENOMIC DNA]</scope>
    <source>
        <strain evidence="2 3">DSM 5090</strain>
    </source>
</reference>
<dbReference type="AlphaFoldDB" id="A0A1W2D814"/>
<accession>A0A1W2D814</accession>
<sequence>MFERVATGDAGIIARGLLILLTIIVIGVGVAEHQLAALTQRPEQERFFYIGRNQEHVYSAYAFGYGFTLGSVYSLGNISLTERSIVLKFSHHTVIIPTKVEIDGSRLWYWFSVWHRQFVEEAFATKKKAIEYWNQAKPYIETASQYIRARTQYAIQQLSEYIREYR</sequence>
<evidence type="ECO:0000256" key="1">
    <source>
        <dbReference type="SAM" id="Phobius"/>
    </source>
</evidence>
<name>A0A1W2D814_9FIRM</name>
<keyword evidence="1" id="KW-0812">Transmembrane</keyword>
<gene>
    <name evidence="2" type="ORF">SAMN04488500_11433</name>
</gene>
<evidence type="ECO:0000313" key="2">
    <source>
        <dbReference type="EMBL" id="SMC93640.1"/>
    </source>
</evidence>
<keyword evidence="1" id="KW-0472">Membrane</keyword>
<keyword evidence="3" id="KW-1185">Reference proteome</keyword>
<keyword evidence="1" id="KW-1133">Transmembrane helix</keyword>
<organism evidence="2 3">
    <name type="scientific">Sporomusa malonica</name>
    <dbReference type="NCBI Taxonomy" id="112901"/>
    <lineage>
        <taxon>Bacteria</taxon>
        <taxon>Bacillati</taxon>
        <taxon>Bacillota</taxon>
        <taxon>Negativicutes</taxon>
        <taxon>Selenomonadales</taxon>
        <taxon>Sporomusaceae</taxon>
        <taxon>Sporomusa</taxon>
    </lineage>
</organism>
<dbReference type="EMBL" id="FWXI01000014">
    <property type="protein sequence ID" value="SMC93640.1"/>
    <property type="molecule type" value="Genomic_DNA"/>
</dbReference>
<dbReference type="RefSeq" id="WP_084576865.1">
    <property type="nucleotide sequence ID" value="NZ_CP155572.1"/>
</dbReference>
<dbReference type="Proteomes" id="UP000192738">
    <property type="component" value="Unassembled WGS sequence"/>
</dbReference>
<feature type="transmembrane region" description="Helical" evidence="1">
    <location>
        <begin position="12"/>
        <end position="31"/>
    </location>
</feature>
<evidence type="ECO:0000313" key="3">
    <source>
        <dbReference type="Proteomes" id="UP000192738"/>
    </source>
</evidence>
<proteinExistence type="predicted"/>
<dbReference type="OrthoDB" id="1681756at2"/>